<evidence type="ECO:0000313" key="3">
    <source>
        <dbReference type="Proteomes" id="UP001500282"/>
    </source>
</evidence>
<evidence type="ECO:0000313" key="2">
    <source>
        <dbReference type="EMBL" id="GAA1262116.1"/>
    </source>
</evidence>
<name>A0ABN1WRK6_9ACTN</name>
<accession>A0ABN1WRK6</accession>
<feature type="transmembrane region" description="Helical" evidence="1">
    <location>
        <begin position="20"/>
        <end position="42"/>
    </location>
</feature>
<sequence length="69" mass="7397">MPLTHPARWSYAAEVADREAVVRALLTVASGAFVLLGAATLVHGGRRLRPRAGRHRTIGEPIAADAREI</sequence>
<keyword evidence="1" id="KW-1133">Transmembrane helix</keyword>
<dbReference type="EMBL" id="BAAAIH010000008">
    <property type="protein sequence ID" value="GAA1262116.1"/>
    <property type="molecule type" value="Genomic_DNA"/>
</dbReference>
<dbReference type="Proteomes" id="UP001500282">
    <property type="component" value="Unassembled WGS sequence"/>
</dbReference>
<keyword evidence="1" id="KW-0812">Transmembrane</keyword>
<reference evidence="2 3" key="1">
    <citation type="journal article" date="2019" name="Int. J. Syst. Evol. Microbiol.">
        <title>The Global Catalogue of Microorganisms (GCM) 10K type strain sequencing project: providing services to taxonomists for standard genome sequencing and annotation.</title>
        <authorList>
            <consortium name="The Broad Institute Genomics Platform"/>
            <consortium name="The Broad Institute Genome Sequencing Center for Infectious Disease"/>
            <person name="Wu L."/>
            <person name="Ma J."/>
        </authorList>
    </citation>
    <scope>NUCLEOTIDE SEQUENCE [LARGE SCALE GENOMIC DNA]</scope>
    <source>
        <strain evidence="2 3">JCM 11448</strain>
    </source>
</reference>
<evidence type="ECO:0000256" key="1">
    <source>
        <dbReference type="SAM" id="Phobius"/>
    </source>
</evidence>
<keyword evidence="3" id="KW-1185">Reference proteome</keyword>
<keyword evidence="1" id="KW-0472">Membrane</keyword>
<protein>
    <submittedName>
        <fullName evidence="2">Uncharacterized protein</fullName>
    </submittedName>
</protein>
<proteinExistence type="predicted"/>
<comment type="caution">
    <text evidence="2">The sequence shown here is derived from an EMBL/GenBank/DDBJ whole genome shotgun (WGS) entry which is preliminary data.</text>
</comment>
<organism evidence="2 3">
    <name type="scientific">Streptomyces javensis</name>
    <dbReference type="NCBI Taxonomy" id="114698"/>
    <lineage>
        <taxon>Bacteria</taxon>
        <taxon>Bacillati</taxon>
        <taxon>Actinomycetota</taxon>
        <taxon>Actinomycetes</taxon>
        <taxon>Kitasatosporales</taxon>
        <taxon>Streptomycetaceae</taxon>
        <taxon>Streptomyces</taxon>
        <taxon>Streptomyces violaceusniger group</taxon>
    </lineage>
</organism>
<gene>
    <name evidence="2" type="ORF">GCM10009579_20530</name>
</gene>